<dbReference type="FunFam" id="1.10.238.10:FF:000178">
    <property type="entry name" value="Calmodulin-2 A"/>
    <property type="match status" value="1"/>
</dbReference>
<keyword evidence="5" id="KW-0479">Metal-binding</keyword>
<dbReference type="Gene3D" id="1.10.238.10">
    <property type="entry name" value="EF-hand"/>
    <property type="match status" value="1"/>
</dbReference>
<evidence type="ECO:0000256" key="8">
    <source>
        <dbReference type="ARBA" id="ARBA00022990"/>
    </source>
</evidence>
<dbReference type="PROSITE" id="PS50222">
    <property type="entry name" value="EF_HAND_2"/>
    <property type="match status" value="1"/>
</dbReference>
<dbReference type="GO" id="GO:0005509">
    <property type="term" value="F:calcium ion binding"/>
    <property type="evidence" value="ECO:0007669"/>
    <property type="project" value="InterPro"/>
</dbReference>
<comment type="similarity">
    <text evidence="2">Belongs to the centrin family.</text>
</comment>
<sequence length="152" mass="17441">MLNEVQIAEIREIFTLFDKNSDGYVNTSELGTMVRGLNFNSSDAEVNEMIKEVDPNGIGQFDQNSLISLIARRPKVNETLEDMIEALKLISDQQDERDRDKAKLTLAQFKLILMSLGEKMSEHQIDEILTDSDIVHEETIQIEEFAKYLMSR</sequence>
<dbReference type="InterPro" id="IPR002048">
    <property type="entry name" value="EF_hand_dom"/>
</dbReference>
<evidence type="ECO:0000313" key="13">
    <source>
        <dbReference type="Proteomes" id="UP000785679"/>
    </source>
</evidence>
<evidence type="ECO:0000256" key="3">
    <source>
        <dbReference type="ARBA" id="ARBA00020786"/>
    </source>
</evidence>
<dbReference type="Pfam" id="PF13833">
    <property type="entry name" value="EF-hand_8"/>
    <property type="match status" value="1"/>
</dbReference>
<evidence type="ECO:0000256" key="10">
    <source>
        <dbReference type="ARBA" id="ARBA00025692"/>
    </source>
</evidence>
<gene>
    <name evidence="12" type="ORF">FGO68_gene2484</name>
</gene>
<evidence type="ECO:0000256" key="4">
    <source>
        <dbReference type="ARBA" id="ARBA00022490"/>
    </source>
</evidence>
<dbReference type="GO" id="GO:0016460">
    <property type="term" value="C:myosin II complex"/>
    <property type="evidence" value="ECO:0007669"/>
    <property type="project" value="TreeGrafter"/>
</dbReference>
<comment type="caution">
    <text evidence="12">The sequence shown here is derived from an EMBL/GenBank/DDBJ whole genome shotgun (WGS) entry which is preliminary data.</text>
</comment>
<evidence type="ECO:0000313" key="12">
    <source>
        <dbReference type="EMBL" id="TNV75241.1"/>
    </source>
</evidence>
<dbReference type="SUPFAM" id="SSF47473">
    <property type="entry name" value="EF-hand"/>
    <property type="match status" value="1"/>
</dbReference>
<keyword evidence="6" id="KW-0677">Repeat</keyword>
<dbReference type="OrthoDB" id="26525at2759"/>
<proteinExistence type="inferred from homology"/>
<evidence type="ECO:0000256" key="5">
    <source>
        <dbReference type="ARBA" id="ARBA00022723"/>
    </source>
</evidence>
<keyword evidence="13" id="KW-1185">Reference proteome</keyword>
<reference evidence="12" key="1">
    <citation type="submission" date="2019-06" db="EMBL/GenBank/DDBJ databases">
        <authorList>
            <person name="Zheng W."/>
        </authorList>
    </citation>
    <scope>NUCLEOTIDE SEQUENCE</scope>
    <source>
        <strain evidence="12">QDHG01</strain>
    </source>
</reference>
<dbReference type="SMART" id="SM00054">
    <property type="entry name" value="EFh"/>
    <property type="match status" value="2"/>
</dbReference>
<protein>
    <recommendedName>
        <fullName evidence="3">Calmodulin</fullName>
    </recommendedName>
</protein>
<name>A0A8J8NHF9_HALGN</name>
<dbReference type="CDD" id="cd00051">
    <property type="entry name" value="EFh"/>
    <property type="match status" value="1"/>
</dbReference>
<dbReference type="Pfam" id="PF13499">
    <property type="entry name" value="EF-hand_7"/>
    <property type="match status" value="1"/>
</dbReference>
<evidence type="ECO:0000256" key="7">
    <source>
        <dbReference type="ARBA" id="ARBA00022837"/>
    </source>
</evidence>
<accession>A0A8J8NHF9</accession>
<keyword evidence="4" id="KW-0963">Cytoplasm</keyword>
<evidence type="ECO:0000256" key="9">
    <source>
        <dbReference type="ARBA" id="ARBA00023212"/>
    </source>
</evidence>
<evidence type="ECO:0000256" key="1">
    <source>
        <dbReference type="ARBA" id="ARBA00004245"/>
    </source>
</evidence>
<dbReference type="InterPro" id="IPR050230">
    <property type="entry name" value="CALM/Myosin/TropC-like"/>
</dbReference>
<keyword evidence="7" id="KW-0106">Calcium</keyword>
<dbReference type="PROSITE" id="PS00018">
    <property type="entry name" value="EF_HAND_1"/>
    <property type="match status" value="1"/>
</dbReference>
<keyword evidence="8" id="KW-0007">Acetylation</keyword>
<dbReference type="EMBL" id="RRYP01016039">
    <property type="protein sequence ID" value="TNV75241.1"/>
    <property type="molecule type" value="Genomic_DNA"/>
</dbReference>
<dbReference type="PANTHER" id="PTHR23048">
    <property type="entry name" value="MYOSIN LIGHT CHAIN 1, 3"/>
    <property type="match status" value="1"/>
</dbReference>
<dbReference type="InterPro" id="IPR018247">
    <property type="entry name" value="EF_Hand_1_Ca_BS"/>
</dbReference>
<dbReference type="InterPro" id="IPR011992">
    <property type="entry name" value="EF-hand-dom_pair"/>
</dbReference>
<keyword evidence="9" id="KW-0206">Cytoskeleton</keyword>
<feature type="domain" description="EF-hand" evidence="11">
    <location>
        <begin position="5"/>
        <end position="40"/>
    </location>
</feature>
<comment type="subcellular location">
    <subcellularLocation>
        <location evidence="1">Cytoplasm</location>
        <location evidence="1">Cytoskeleton</location>
    </subcellularLocation>
</comment>
<dbReference type="AlphaFoldDB" id="A0A8J8NHF9"/>
<comment type="function">
    <text evidence="10">Plays a fundamental role in microtubule organizing center structure and function. Component of the infraciliary lattice (ICL) and the ciliary basal bodies.</text>
</comment>
<dbReference type="PANTHER" id="PTHR23048:SF0">
    <property type="entry name" value="CALMODULIN LIKE 3"/>
    <property type="match status" value="1"/>
</dbReference>
<evidence type="ECO:0000259" key="11">
    <source>
        <dbReference type="PROSITE" id="PS50222"/>
    </source>
</evidence>
<dbReference type="Proteomes" id="UP000785679">
    <property type="component" value="Unassembled WGS sequence"/>
</dbReference>
<organism evidence="12 13">
    <name type="scientific">Halteria grandinella</name>
    <dbReference type="NCBI Taxonomy" id="5974"/>
    <lineage>
        <taxon>Eukaryota</taxon>
        <taxon>Sar</taxon>
        <taxon>Alveolata</taxon>
        <taxon>Ciliophora</taxon>
        <taxon>Intramacronucleata</taxon>
        <taxon>Spirotrichea</taxon>
        <taxon>Stichotrichia</taxon>
        <taxon>Sporadotrichida</taxon>
        <taxon>Halteriidae</taxon>
        <taxon>Halteria</taxon>
    </lineage>
</organism>
<evidence type="ECO:0000256" key="6">
    <source>
        <dbReference type="ARBA" id="ARBA00022737"/>
    </source>
</evidence>
<evidence type="ECO:0000256" key="2">
    <source>
        <dbReference type="ARBA" id="ARBA00005253"/>
    </source>
</evidence>